<keyword evidence="3" id="KW-1185">Reference proteome</keyword>
<dbReference type="EMBL" id="JAUESC010000383">
    <property type="protein sequence ID" value="KAK0585737.1"/>
    <property type="molecule type" value="Genomic_DNA"/>
</dbReference>
<evidence type="ECO:0000313" key="3">
    <source>
        <dbReference type="Proteomes" id="UP001168877"/>
    </source>
</evidence>
<reference evidence="2" key="1">
    <citation type="journal article" date="2022" name="Plant J.">
        <title>Strategies of tolerance reflected in two North American maple genomes.</title>
        <authorList>
            <person name="McEvoy S.L."/>
            <person name="Sezen U.U."/>
            <person name="Trouern-Trend A."/>
            <person name="McMahon S.M."/>
            <person name="Schaberg P.G."/>
            <person name="Yang J."/>
            <person name="Wegrzyn J.L."/>
            <person name="Swenson N.G."/>
        </authorList>
    </citation>
    <scope>NUCLEOTIDE SEQUENCE</scope>
    <source>
        <strain evidence="2">NS2018</strain>
    </source>
</reference>
<name>A0AA39S8A4_ACESA</name>
<reference evidence="2" key="2">
    <citation type="submission" date="2023-06" db="EMBL/GenBank/DDBJ databases">
        <authorList>
            <person name="Swenson N.G."/>
            <person name="Wegrzyn J.L."/>
            <person name="Mcevoy S.L."/>
        </authorList>
    </citation>
    <scope>NUCLEOTIDE SEQUENCE</scope>
    <source>
        <strain evidence="2">NS2018</strain>
        <tissue evidence="2">Leaf</tissue>
    </source>
</reference>
<evidence type="ECO:0000313" key="2">
    <source>
        <dbReference type="EMBL" id="KAK0585737.1"/>
    </source>
</evidence>
<protein>
    <submittedName>
        <fullName evidence="2">Uncharacterized protein</fullName>
    </submittedName>
</protein>
<gene>
    <name evidence="2" type="ORF">LWI29_033307</name>
</gene>
<dbReference type="AlphaFoldDB" id="A0AA39S8A4"/>
<feature type="region of interest" description="Disordered" evidence="1">
    <location>
        <begin position="1"/>
        <end position="30"/>
    </location>
</feature>
<organism evidence="2 3">
    <name type="scientific">Acer saccharum</name>
    <name type="common">Sugar maple</name>
    <dbReference type="NCBI Taxonomy" id="4024"/>
    <lineage>
        <taxon>Eukaryota</taxon>
        <taxon>Viridiplantae</taxon>
        <taxon>Streptophyta</taxon>
        <taxon>Embryophyta</taxon>
        <taxon>Tracheophyta</taxon>
        <taxon>Spermatophyta</taxon>
        <taxon>Magnoliopsida</taxon>
        <taxon>eudicotyledons</taxon>
        <taxon>Gunneridae</taxon>
        <taxon>Pentapetalae</taxon>
        <taxon>rosids</taxon>
        <taxon>malvids</taxon>
        <taxon>Sapindales</taxon>
        <taxon>Sapindaceae</taxon>
        <taxon>Hippocastanoideae</taxon>
        <taxon>Acereae</taxon>
        <taxon>Acer</taxon>
    </lineage>
</organism>
<dbReference type="Proteomes" id="UP001168877">
    <property type="component" value="Unassembled WGS sequence"/>
</dbReference>
<accession>A0AA39S8A4</accession>
<evidence type="ECO:0000256" key="1">
    <source>
        <dbReference type="SAM" id="MobiDB-lite"/>
    </source>
</evidence>
<sequence length="80" mass="9195">MRIRSPLGSGPEPQRIRSRLAKKPGSTPFERHAPFESWILARRSCQELGFLKFYLLQIHLGLVNISSNSCKNYRYSSSVE</sequence>
<proteinExistence type="predicted"/>
<comment type="caution">
    <text evidence="2">The sequence shown here is derived from an EMBL/GenBank/DDBJ whole genome shotgun (WGS) entry which is preliminary data.</text>
</comment>